<evidence type="ECO:0000256" key="3">
    <source>
        <dbReference type="ARBA" id="ARBA00022839"/>
    </source>
</evidence>
<evidence type="ECO:0000256" key="2">
    <source>
        <dbReference type="ARBA" id="ARBA00022801"/>
    </source>
</evidence>
<dbReference type="EMBL" id="BMQB01000001">
    <property type="protein sequence ID" value="GGJ75534.1"/>
    <property type="molecule type" value="Genomic_DNA"/>
</dbReference>
<dbReference type="GO" id="GO:0003677">
    <property type="term" value="F:DNA binding"/>
    <property type="evidence" value="ECO:0007669"/>
    <property type="project" value="UniProtKB-KW"/>
</dbReference>
<dbReference type="SUPFAM" id="SSF88723">
    <property type="entry name" value="PIN domain-like"/>
    <property type="match status" value="1"/>
</dbReference>
<gene>
    <name evidence="8" type="ORF">GCM10010123_01880</name>
</gene>
<dbReference type="InterPro" id="IPR020046">
    <property type="entry name" value="5-3_exonucl_a-hlix_arch_N"/>
</dbReference>
<dbReference type="CDD" id="cd09898">
    <property type="entry name" value="H3TH_53EXO"/>
    <property type="match status" value="1"/>
</dbReference>
<dbReference type="SUPFAM" id="SSF47807">
    <property type="entry name" value="5' to 3' exonuclease, C-terminal subdomain"/>
    <property type="match status" value="1"/>
</dbReference>
<dbReference type="Pfam" id="PF02739">
    <property type="entry name" value="5_3_exonuc_N"/>
    <property type="match status" value="1"/>
</dbReference>
<dbReference type="InterPro" id="IPR020045">
    <property type="entry name" value="DNA_polI_H3TH"/>
</dbReference>
<evidence type="ECO:0000256" key="6">
    <source>
        <dbReference type="ARBA" id="ARBA00050026"/>
    </source>
</evidence>
<dbReference type="SMART" id="SM00279">
    <property type="entry name" value="HhH2"/>
    <property type="match status" value="1"/>
</dbReference>
<evidence type="ECO:0000256" key="5">
    <source>
        <dbReference type="ARBA" id="ARBA00049957"/>
    </source>
</evidence>
<feature type="domain" description="5'-3' exonuclease" evidence="7">
    <location>
        <begin position="11"/>
        <end position="273"/>
    </location>
</feature>
<dbReference type="GO" id="GO:0008409">
    <property type="term" value="F:5'-3' exonuclease activity"/>
    <property type="evidence" value="ECO:0007669"/>
    <property type="project" value="InterPro"/>
</dbReference>
<evidence type="ECO:0000259" key="7">
    <source>
        <dbReference type="SMART" id="SM00475"/>
    </source>
</evidence>
<reference evidence="8" key="1">
    <citation type="journal article" date="2014" name="Int. J. Syst. Evol. Microbiol.">
        <title>Complete genome sequence of Corynebacterium casei LMG S-19264T (=DSM 44701T), isolated from a smear-ripened cheese.</title>
        <authorList>
            <consortium name="US DOE Joint Genome Institute (JGI-PGF)"/>
            <person name="Walter F."/>
            <person name="Albersmeier A."/>
            <person name="Kalinowski J."/>
            <person name="Ruckert C."/>
        </authorList>
    </citation>
    <scope>NUCLEOTIDE SEQUENCE</scope>
    <source>
        <strain evidence="8">JCM 3090</strain>
    </source>
</reference>
<dbReference type="Pfam" id="PF01367">
    <property type="entry name" value="5_3_exonuc"/>
    <property type="match status" value="1"/>
</dbReference>
<dbReference type="PANTHER" id="PTHR42646">
    <property type="entry name" value="FLAP ENDONUCLEASE XNI"/>
    <property type="match status" value="1"/>
</dbReference>
<keyword evidence="9" id="KW-1185">Reference proteome</keyword>
<keyword evidence="4" id="KW-0238">DNA-binding</keyword>
<accession>A0A8J3F755</accession>
<comment type="function">
    <text evidence="5">5'-3' exonuclease acting preferentially on double-stranded DNA.</text>
</comment>
<dbReference type="PANTHER" id="PTHR42646:SF2">
    <property type="entry name" value="5'-3' EXONUCLEASE FAMILY PROTEIN"/>
    <property type="match status" value="1"/>
</dbReference>
<dbReference type="Gene3D" id="1.10.150.20">
    <property type="entry name" value="5' to 3' exonuclease, C-terminal subdomain"/>
    <property type="match status" value="1"/>
</dbReference>
<dbReference type="InterPro" id="IPR008918">
    <property type="entry name" value="HhH2"/>
</dbReference>
<dbReference type="InterPro" id="IPR002421">
    <property type="entry name" value="5-3_exonuclease"/>
</dbReference>
<dbReference type="InterPro" id="IPR036279">
    <property type="entry name" value="5-3_exonuclease_C_sf"/>
</dbReference>
<name>A0A8J3F755_9ACTN</name>
<dbReference type="RefSeq" id="WP_189168069.1">
    <property type="nucleotide sequence ID" value="NZ_BMQB01000001.1"/>
</dbReference>
<dbReference type="Proteomes" id="UP000649739">
    <property type="component" value="Unassembled WGS sequence"/>
</dbReference>
<reference evidence="8" key="2">
    <citation type="submission" date="2020-09" db="EMBL/GenBank/DDBJ databases">
        <authorList>
            <person name="Sun Q."/>
            <person name="Ohkuma M."/>
        </authorList>
    </citation>
    <scope>NUCLEOTIDE SEQUENCE</scope>
    <source>
        <strain evidence="8">JCM 3090</strain>
    </source>
</reference>
<keyword evidence="1" id="KW-0540">Nuclease</keyword>
<organism evidence="8 9">
    <name type="scientific">Pilimelia anulata</name>
    <dbReference type="NCBI Taxonomy" id="53371"/>
    <lineage>
        <taxon>Bacteria</taxon>
        <taxon>Bacillati</taxon>
        <taxon>Actinomycetota</taxon>
        <taxon>Actinomycetes</taxon>
        <taxon>Micromonosporales</taxon>
        <taxon>Micromonosporaceae</taxon>
        <taxon>Pilimelia</taxon>
    </lineage>
</organism>
<evidence type="ECO:0000256" key="1">
    <source>
        <dbReference type="ARBA" id="ARBA00022722"/>
    </source>
</evidence>
<dbReference type="AlphaFoldDB" id="A0A8J3F755"/>
<keyword evidence="2" id="KW-0378">Hydrolase</keyword>
<evidence type="ECO:0000313" key="8">
    <source>
        <dbReference type="EMBL" id="GGJ75534.1"/>
    </source>
</evidence>
<dbReference type="SMART" id="SM00475">
    <property type="entry name" value="53EXOc"/>
    <property type="match status" value="1"/>
</dbReference>
<dbReference type="CDD" id="cd09859">
    <property type="entry name" value="PIN_53EXO"/>
    <property type="match status" value="1"/>
</dbReference>
<dbReference type="InterPro" id="IPR038969">
    <property type="entry name" value="FEN"/>
</dbReference>
<protein>
    <recommendedName>
        <fullName evidence="6">5'-3' exonuclease</fullName>
    </recommendedName>
</protein>
<evidence type="ECO:0000256" key="4">
    <source>
        <dbReference type="ARBA" id="ARBA00023125"/>
    </source>
</evidence>
<dbReference type="InterPro" id="IPR029060">
    <property type="entry name" value="PIN-like_dom_sf"/>
</dbReference>
<comment type="caution">
    <text evidence="8">The sequence shown here is derived from an EMBL/GenBank/DDBJ whole genome shotgun (WGS) entry which is preliminary data.</text>
</comment>
<dbReference type="GO" id="GO:0033567">
    <property type="term" value="P:DNA replication, Okazaki fragment processing"/>
    <property type="evidence" value="ECO:0007669"/>
    <property type="project" value="InterPro"/>
</dbReference>
<dbReference type="GO" id="GO:0017108">
    <property type="term" value="F:5'-flap endonuclease activity"/>
    <property type="evidence" value="ECO:0007669"/>
    <property type="project" value="InterPro"/>
</dbReference>
<proteinExistence type="predicted"/>
<keyword evidence="3" id="KW-0269">Exonuclease</keyword>
<evidence type="ECO:0000313" key="9">
    <source>
        <dbReference type="Proteomes" id="UP000649739"/>
    </source>
</evidence>
<sequence length="287" mass="31477">MGGVQSPSADVPFLLVDGHNLLWRAALGFPAEIRSRDRARVLTGLFGFFALLRVAIRDEIDGDPEVLVVFDGQHGNSGRLSVDAGYKAQRPTGAAALTPITYLPSVKDGLNRHHIPWIELDQVEADDVIATLTAGNPDRETLIMSADRDYYQLINDRIRVLNTAMRSGGRHIDATAVHTRYRVWPRQWPDFRALVGDPADNIRGIRGIGAGTAAMLLVDGLTLDALPASGRLEHGRGRLVAADYELACKYRDMIRLNTAVDLTYQPTGRSALPLPAPRDIVETLGLW</sequence>
<dbReference type="Gene3D" id="3.40.50.1010">
    <property type="entry name" value="5'-nuclease"/>
    <property type="match status" value="1"/>
</dbReference>